<keyword evidence="5 17" id="KW-1133">Transmembrane helix</keyword>
<gene>
    <name evidence="18" type="ORF">O3M35_008269</name>
</gene>
<evidence type="ECO:0000256" key="12">
    <source>
        <dbReference type="ARBA" id="ARBA00048800"/>
    </source>
</evidence>
<name>A0AAW1D6D2_9HEMI</name>
<feature type="transmembrane region" description="Helical" evidence="17">
    <location>
        <begin position="198"/>
        <end position="215"/>
    </location>
</feature>
<evidence type="ECO:0000256" key="1">
    <source>
        <dbReference type="ARBA" id="ARBA00000923"/>
    </source>
</evidence>
<dbReference type="GO" id="GO:0016020">
    <property type="term" value="C:membrane"/>
    <property type="evidence" value="ECO:0007669"/>
    <property type="project" value="InterPro"/>
</dbReference>
<comment type="catalytic activity">
    <reaction evidence="16">
        <text>12-(9Z-hexadecenoyloxy)-octadecanoate + H2O = 12-hydroxyoctadecanoate + (9Z)-hexadecenoate + H(+)</text>
        <dbReference type="Rhea" id="RHEA:52072"/>
        <dbReference type="ChEBI" id="CHEBI:15377"/>
        <dbReference type="ChEBI" id="CHEBI:15378"/>
        <dbReference type="ChEBI" id="CHEBI:32372"/>
        <dbReference type="ChEBI" id="CHEBI:84201"/>
        <dbReference type="ChEBI" id="CHEBI:136312"/>
    </reaction>
    <physiologicalReaction direction="left-to-right" evidence="16">
        <dbReference type="Rhea" id="RHEA:52073"/>
    </physiologicalReaction>
</comment>
<evidence type="ECO:0000256" key="17">
    <source>
        <dbReference type="SAM" id="Phobius"/>
    </source>
</evidence>
<evidence type="ECO:0000256" key="6">
    <source>
        <dbReference type="ARBA" id="ARBA00023136"/>
    </source>
</evidence>
<comment type="catalytic activity">
    <reaction evidence="14">
        <text>13-(9Z-octadecenoyloxy)-octadecanoate + H2O = 13-hydroxy-octadecanoate + (9Z)-octadecenoate + H(+)</text>
        <dbReference type="Rhea" id="RHEA:52064"/>
        <dbReference type="ChEBI" id="CHEBI:15377"/>
        <dbReference type="ChEBI" id="CHEBI:15378"/>
        <dbReference type="ChEBI" id="CHEBI:30823"/>
        <dbReference type="ChEBI" id="CHEBI:136303"/>
        <dbReference type="ChEBI" id="CHEBI:136304"/>
    </reaction>
    <physiologicalReaction direction="left-to-right" evidence="14">
        <dbReference type="Rhea" id="RHEA:52065"/>
    </physiologicalReaction>
</comment>
<reference evidence="18 19" key="1">
    <citation type="submission" date="2022-12" db="EMBL/GenBank/DDBJ databases">
        <title>Chromosome-level genome assembly of true bugs.</title>
        <authorList>
            <person name="Ma L."/>
            <person name="Li H."/>
        </authorList>
    </citation>
    <scope>NUCLEOTIDE SEQUENCE [LARGE SCALE GENOMIC DNA]</scope>
    <source>
        <strain evidence="18">Lab_2022b</strain>
    </source>
</reference>
<comment type="catalytic activity">
    <reaction evidence="13">
        <text>9-octadecanoyloxy-octadecanoate + H2O = 9-hydroxy-octadecanoate + octadecanoate + H(+)</text>
        <dbReference type="Rhea" id="RHEA:52096"/>
        <dbReference type="ChEBI" id="CHEBI:15377"/>
        <dbReference type="ChEBI" id="CHEBI:15378"/>
        <dbReference type="ChEBI" id="CHEBI:25629"/>
        <dbReference type="ChEBI" id="CHEBI:136286"/>
        <dbReference type="ChEBI" id="CHEBI:136373"/>
    </reaction>
    <physiologicalReaction direction="left-to-right" evidence="13">
        <dbReference type="Rhea" id="RHEA:52097"/>
    </physiologicalReaction>
</comment>
<comment type="subcellular location">
    <subcellularLocation>
        <location evidence="2">Endomembrane system</location>
        <topology evidence="2">Multi-pass membrane protein</topology>
    </subcellularLocation>
</comment>
<feature type="transmembrane region" description="Helical" evidence="17">
    <location>
        <begin position="6"/>
        <end position="24"/>
    </location>
</feature>
<evidence type="ECO:0000313" key="19">
    <source>
        <dbReference type="Proteomes" id="UP001461498"/>
    </source>
</evidence>
<comment type="similarity">
    <text evidence="3">Belongs to the AIG1 family.</text>
</comment>
<organism evidence="18 19">
    <name type="scientific">Rhynocoris fuscipes</name>
    <dbReference type="NCBI Taxonomy" id="488301"/>
    <lineage>
        <taxon>Eukaryota</taxon>
        <taxon>Metazoa</taxon>
        <taxon>Ecdysozoa</taxon>
        <taxon>Arthropoda</taxon>
        <taxon>Hexapoda</taxon>
        <taxon>Insecta</taxon>
        <taxon>Pterygota</taxon>
        <taxon>Neoptera</taxon>
        <taxon>Paraneoptera</taxon>
        <taxon>Hemiptera</taxon>
        <taxon>Heteroptera</taxon>
        <taxon>Panheteroptera</taxon>
        <taxon>Cimicomorpha</taxon>
        <taxon>Reduviidae</taxon>
        <taxon>Harpactorinae</taxon>
        <taxon>Harpactorini</taxon>
        <taxon>Rhynocoris</taxon>
    </lineage>
</organism>
<dbReference type="InterPro" id="IPR006838">
    <property type="entry name" value="ADTRP_AIG1"/>
</dbReference>
<dbReference type="EMBL" id="JAPXFL010000005">
    <property type="protein sequence ID" value="KAK9506310.1"/>
    <property type="molecule type" value="Genomic_DNA"/>
</dbReference>
<comment type="caution">
    <text evidence="18">The sequence shown here is derived from an EMBL/GenBank/DDBJ whole genome shotgun (WGS) entry which is preliminary data.</text>
</comment>
<feature type="transmembrane region" description="Helical" evidence="17">
    <location>
        <begin position="164"/>
        <end position="186"/>
    </location>
</feature>
<evidence type="ECO:0000313" key="18">
    <source>
        <dbReference type="EMBL" id="KAK9506311.1"/>
    </source>
</evidence>
<comment type="catalytic activity">
    <reaction evidence="9">
        <text>9-hexadecanoyloxy-octadecanoate + H2O = 9-hydroxy-octadecanoate + hexadecanoate + H(+)</text>
        <dbReference type="Rhea" id="RHEA:52052"/>
        <dbReference type="ChEBI" id="CHEBI:7896"/>
        <dbReference type="ChEBI" id="CHEBI:15377"/>
        <dbReference type="ChEBI" id="CHEBI:15378"/>
        <dbReference type="ChEBI" id="CHEBI:83670"/>
        <dbReference type="ChEBI" id="CHEBI:136286"/>
    </reaction>
    <physiologicalReaction direction="left-to-right" evidence="9">
        <dbReference type="Rhea" id="RHEA:52053"/>
    </physiologicalReaction>
</comment>
<evidence type="ECO:0000256" key="11">
    <source>
        <dbReference type="ARBA" id="ARBA00048701"/>
    </source>
</evidence>
<evidence type="ECO:0000256" key="5">
    <source>
        <dbReference type="ARBA" id="ARBA00022989"/>
    </source>
</evidence>
<protein>
    <submittedName>
        <fullName evidence="18">Uncharacterized protein</fullName>
    </submittedName>
</protein>
<dbReference type="EMBL" id="JAPXFL010000005">
    <property type="protein sequence ID" value="KAK9506311.1"/>
    <property type="molecule type" value="Genomic_DNA"/>
</dbReference>
<evidence type="ECO:0000256" key="10">
    <source>
        <dbReference type="ARBA" id="ARBA00048680"/>
    </source>
</evidence>
<evidence type="ECO:0000256" key="14">
    <source>
        <dbReference type="ARBA" id="ARBA00049296"/>
    </source>
</evidence>
<comment type="catalytic activity">
    <reaction evidence="1">
        <text>9-(9Z-hexadecenoyloxy)-octadecanoate + H2O = (9Z)-hexadecenoate + 9-hydroxy-octadecanoate + H(+)</text>
        <dbReference type="Rhea" id="RHEA:52068"/>
        <dbReference type="ChEBI" id="CHEBI:15377"/>
        <dbReference type="ChEBI" id="CHEBI:15378"/>
        <dbReference type="ChEBI" id="CHEBI:32372"/>
        <dbReference type="ChEBI" id="CHEBI:136286"/>
        <dbReference type="ChEBI" id="CHEBI:136309"/>
    </reaction>
    <physiologicalReaction direction="left-to-right" evidence="1">
        <dbReference type="Rhea" id="RHEA:52069"/>
    </physiologicalReaction>
</comment>
<dbReference type="GO" id="GO:0012505">
    <property type="term" value="C:endomembrane system"/>
    <property type="evidence" value="ECO:0007669"/>
    <property type="project" value="UniProtKB-SubCell"/>
</dbReference>
<dbReference type="AlphaFoldDB" id="A0AAW1D6D2"/>
<comment type="catalytic activity">
    <reaction evidence="10">
        <text>12-octadecanoyloxy-octadecanoate + H2O = 12-hydroxyoctadecanoate + octadecanoate + H(+)</text>
        <dbReference type="Rhea" id="RHEA:52080"/>
        <dbReference type="ChEBI" id="CHEBI:15377"/>
        <dbReference type="ChEBI" id="CHEBI:15378"/>
        <dbReference type="ChEBI" id="CHEBI:25629"/>
        <dbReference type="ChEBI" id="CHEBI:84201"/>
        <dbReference type="ChEBI" id="CHEBI:136330"/>
    </reaction>
    <physiologicalReaction direction="left-to-right" evidence="10">
        <dbReference type="Rhea" id="RHEA:52081"/>
    </physiologicalReaction>
</comment>
<dbReference type="Proteomes" id="UP001461498">
    <property type="component" value="Unassembled WGS sequence"/>
</dbReference>
<feature type="transmembrane region" description="Helical" evidence="17">
    <location>
        <begin position="51"/>
        <end position="72"/>
    </location>
</feature>
<evidence type="ECO:0000256" key="9">
    <source>
        <dbReference type="ARBA" id="ARBA00047863"/>
    </source>
</evidence>
<sequence length="243" mass="28019">MGTAGAALFHVSALALYLYVTYFLQIENPRNTLNTNDKVVKRMSMFSVRYLTNWTYAVQTIYLAMCVVQHLLNLISANKLRDKLTTYSDYLFTSIATPMALLVSIVFWVVYIIDRELIFPRALDAVIPVYINHSIHTFNSAIAIVDMYFVRHKFPSWSKAIKGIAIYLLTYAVCVFGTYFQMGIWIYPLLKELDWPQRILFCLSTLLIGVAMYGLTKLLHMIIWGTTTNVQEKPKKQSKTKKK</sequence>
<evidence type="ECO:0000256" key="8">
    <source>
        <dbReference type="ARBA" id="ARBA00047427"/>
    </source>
</evidence>
<comment type="catalytic activity">
    <reaction evidence="12">
        <text>9-(9Z-octadecenoyloxy)-octadecanoate + H2O = 9-hydroxy-octadecanoate + (9Z)-octadecenoate + H(+)</text>
        <dbReference type="Rhea" id="RHEA:52048"/>
        <dbReference type="ChEBI" id="CHEBI:15377"/>
        <dbReference type="ChEBI" id="CHEBI:15378"/>
        <dbReference type="ChEBI" id="CHEBI:30823"/>
        <dbReference type="ChEBI" id="CHEBI:136282"/>
        <dbReference type="ChEBI" id="CHEBI:136286"/>
    </reaction>
    <physiologicalReaction direction="left-to-right" evidence="12">
        <dbReference type="Rhea" id="RHEA:52049"/>
    </physiologicalReaction>
</comment>
<dbReference type="PANTHER" id="PTHR10989">
    <property type="entry name" value="ANDROGEN-INDUCED PROTEIN 1-RELATED"/>
    <property type="match status" value="1"/>
</dbReference>
<comment type="catalytic activity">
    <reaction evidence="15">
        <text>13-(9Z-hexadecenoyloxy)-octadecanoate + H2O = 13-hydroxy-octadecanoate + (9Z)-hexadecenoate + H(+)</text>
        <dbReference type="Rhea" id="RHEA:52076"/>
        <dbReference type="ChEBI" id="CHEBI:15377"/>
        <dbReference type="ChEBI" id="CHEBI:15378"/>
        <dbReference type="ChEBI" id="CHEBI:32372"/>
        <dbReference type="ChEBI" id="CHEBI:136304"/>
        <dbReference type="ChEBI" id="CHEBI:136315"/>
    </reaction>
    <physiologicalReaction direction="left-to-right" evidence="15">
        <dbReference type="Rhea" id="RHEA:52077"/>
    </physiologicalReaction>
</comment>
<evidence type="ECO:0000256" key="4">
    <source>
        <dbReference type="ARBA" id="ARBA00022692"/>
    </source>
</evidence>
<comment type="catalytic activity">
    <reaction evidence="11">
        <text>12-(9Z-octadecenoyloxy)-octadecanoate + H2O = 12-hydroxyoctadecanoate + (9Z)-octadecenoate + H(+)</text>
        <dbReference type="Rhea" id="RHEA:52060"/>
        <dbReference type="ChEBI" id="CHEBI:15377"/>
        <dbReference type="ChEBI" id="CHEBI:15378"/>
        <dbReference type="ChEBI" id="CHEBI:30823"/>
        <dbReference type="ChEBI" id="CHEBI:84201"/>
        <dbReference type="ChEBI" id="CHEBI:136302"/>
    </reaction>
    <physiologicalReaction direction="left-to-right" evidence="11">
        <dbReference type="Rhea" id="RHEA:52061"/>
    </physiologicalReaction>
</comment>
<comment type="catalytic activity">
    <reaction evidence="8">
        <text>13-octadecanoyloxy-octadecanoate + H2O = 13-hydroxy-octadecanoate + octadecanoate + H(+)</text>
        <dbReference type="Rhea" id="RHEA:52084"/>
        <dbReference type="ChEBI" id="CHEBI:15377"/>
        <dbReference type="ChEBI" id="CHEBI:15378"/>
        <dbReference type="ChEBI" id="CHEBI:25629"/>
        <dbReference type="ChEBI" id="CHEBI:136304"/>
        <dbReference type="ChEBI" id="CHEBI:136335"/>
    </reaction>
    <physiologicalReaction direction="left-to-right" evidence="8">
        <dbReference type="Rhea" id="RHEA:52085"/>
    </physiologicalReaction>
</comment>
<evidence type="ECO:0000256" key="7">
    <source>
        <dbReference type="ARBA" id="ARBA00047368"/>
    </source>
</evidence>
<evidence type="ECO:0000256" key="3">
    <source>
        <dbReference type="ARBA" id="ARBA00009300"/>
    </source>
</evidence>
<evidence type="ECO:0000256" key="2">
    <source>
        <dbReference type="ARBA" id="ARBA00004127"/>
    </source>
</evidence>
<comment type="catalytic activity">
    <reaction evidence="7">
        <text>12-hexadecanoyloxy-octadecanoate + H2O = 12-hydroxyoctadecanoate + hexadecanoate + H(+)</text>
        <dbReference type="Rhea" id="RHEA:52056"/>
        <dbReference type="ChEBI" id="CHEBI:7896"/>
        <dbReference type="ChEBI" id="CHEBI:15377"/>
        <dbReference type="ChEBI" id="CHEBI:15378"/>
        <dbReference type="ChEBI" id="CHEBI:83677"/>
        <dbReference type="ChEBI" id="CHEBI:84201"/>
    </reaction>
    <physiologicalReaction direction="left-to-right" evidence="7">
        <dbReference type="Rhea" id="RHEA:52057"/>
    </physiologicalReaction>
</comment>
<feature type="transmembrane region" description="Helical" evidence="17">
    <location>
        <begin position="92"/>
        <end position="113"/>
    </location>
</feature>
<proteinExistence type="inferred from homology"/>
<dbReference type="PANTHER" id="PTHR10989:SF16">
    <property type="entry name" value="AT02829P-RELATED"/>
    <property type="match status" value="1"/>
</dbReference>
<keyword evidence="4 17" id="KW-0812">Transmembrane</keyword>
<evidence type="ECO:0000256" key="13">
    <source>
        <dbReference type="ARBA" id="ARBA00049221"/>
    </source>
</evidence>
<evidence type="ECO:0000256" key="16">
    <source>
        <dbReference type="ARBA" id="ARBA00049428"/>
    </source>
</evidence>
<accession>A0AAW1D6D2</accession>
<evidence type="ECO:0000256" key="15">
    <source>
        <dbReference type="ARBA" id="ARBA00049322"/>
    </source>
</evidence>
<keyword evidence="19" id="KW-1185">Reference proteome</keyword>
<keyword evidence="6 17" id="KW-0472">Membrane</keyword>
<dbReference type="Pfam" id="PF04750">
    <property type="entry name" value="Far-17a_AIG1"/>
    <property type="match status" value="1"/>
</dbReference>